<dbReference type="PANTHER" id="PTHR42978:SF5">
    <property type="entry name" value="METALLO-BETA-LACTAMASE DOMAIN-CONTAINING PROTEIN"/>
    <property type="match status" value="1"/>
</dbReference>
<evidence type="ECO:0000256" key="1">
    <source>
        <dbReference type="ARBA" id="ARBA00007749"/>
    </source>
</evidence>
<dbReference type="AlphaFoldDB" id="A0A0D1YWK1"/>
<organism evidence="6 7">
    <name type="scientific">Exophiala spinifera</name>
    <dbReference type="NCBI Taxonomy" id="91928"/>
    <lineage>
        <taxon>Eukaryota</taxon>
        <taxon>Fungi</taxon>
        <taxon>Dikarya</taxon>
        <taxon>Ascomycota</taxon>
        <taxon>Pezizomycotina</taxon>
        <taxon>Eurotiomycetes</taxon>
        <taxon>Chaetothyriomycetidae</taxon>
        <taxon>Chaetothyriales</taxon>
        <taxon>Herpotrichiellaceae</taxon>
        <taxon>Exophiala</taxon>
    </lineage>
</organism>
<dbReference type="InterPro" id="IPR001279">
    <property type="entry name" value="Metallo-B-lactamas"/>
</dbReference>
<dbReference type="PANTHER" id="PTHR42978">
    <property type="entry name" value="QUORUM-QUENCHING LACTONASE YTNP-RELATED-RELATED"/>
    <property type="match status" value="1"/>
</dbReference>
<name>A0A0D1YWK1_9EURO</name>
<keyword evidence="4" id="KW-0862">Zinc</keyword>
<dbReference type="EMBL" id="KN847492">
    <property type="protein sequence ID" value="KIW19681.1"/>
    <property type="molecule type" value="Genomic_DNA"/>
</dbReference>
<dbReference type="GO" id="GO:0046872">
    <property type="term" value="F:metal ion binding"/>
    <property type="evidence" value="ECO:0007669"/>
    <property type="project" value="UniProtKB-KW"/>
</dbReference>
<dbReference type="GO" id="GO:0016787">
    <property type="term" value="F:hydrolase activity"/>
    <property type="evidence" value="ECO:0007669"/>
    <property type="project" value="UniProtKB-KW"/>
</dbReference>
<dbReference type="HOGENOM" id="CLU_030571_1_0_1"/>
<keyword evidence="2" id="KW-0479">Metal-binding</keyword>
<protein>
    <recommendedName>
        <fullName evidence="5">Metallo-beta-lactamase domain-containing protein</fullName>
    </recommendedName>
</protein>
<evidence type="ECO:0000256" key="4">
    <source>
        <dbReference type="ARBA" id="ARBA00022833"/>
    </source>
</evidence>
<dbReference type="OrthoDB" id="10250730at2759"/>
<feature type="domain" description="Metallo-beta-lactamase" evidence="5">
    <location>
        <begin position="48"/>
        <end position="266"/>
    </location>
</feature>
<dbReference type="SUPFAM" id="SSF56281">
    <property type="entry name" value="Metallo-hydrolase/oxidoreductase"/>
    <property type="match status" value="1"/>
</dbReference>
<dbReference type="GeneID" id="27327338"/>
<dbReference type="Proteomes" id="UP000053328">
    <property type="component" value="Unassembled WGS sequence"/>
</dbReference>
<dbReference type="Gene3D" id="3.60.15.10">
    <property type="entry name" value="Ribonuclease Z/Hydroxyacylglutathione hydrolase-like"/>
    <property type="match status" value="1"/>
</dbReference>
<comment type="similarity">
    <text evidence="1">Belongs to the metallo-beta-lactamase superfamily.</text>
</comment>
<dbReference type="STRING" id="91928.A0A0D1YWK1"/>
<gene>
    <name evidence="6" type="ORF">PV08_00255</name>
</gene>
<dbReference type="VEuPathDB" id="FungiDB:PV08_00255"/>
<evidence type="ECO:0000256" key="3">
    <source>
        <dbReference type="ARBA" id="ARBA00022801"/>
    </source>
</evidence>
<dbReference type="SMART" id="SM00849">
    <property type="entry name" value="Lactamase_B"/>
    <property type="match status" value="1"/>
</dbReference>
<dbReference type="Pfam" id="PF00753">
    <property type="entry name" value="Lactamase_B"/>
    <property type="match status" value="1"/>
</dbReference>
<accession>A0A0D1YWK1</accession>
<dbReference type="RefSeq" id="XP_016239897.1">
    <property type="nucleotide sequence ID" value="XM_016374621.1"/>
</dbReference>
<dbReference type="InterPro" id="IPR036866">
    <property type="entry name" value="RibonucZ/Hydroxyglut_hydro"/>
</dbReference>
<evidence type="ECO:0000256" key="2">
    <source>
        <dbReference type="ARBA" id="ARBA00022723"/>
    </source>
</evidence>
<evidence type="ECO:0000313" key="6">
    <source>
        <dbReference type="EMBL" id="KIW19681.1"/>
    </source>
</evidence>
<proteinExistence type="inferred from homology"/>
<dbReference type="InterPro" id="IPR051013">
    <property type="entry name" value="MBL_superfamily_lactonases"/>
</dbReference>
<evidence type="ECO:0000259" key="5">
    <source>
        <dbReference type="SMART" id="SM00849"/>
    </source>
</evidence>
<keyword evidence="3" id="KW-0378">Hydrolase</keyword>
<reference evidence="6 7" key="1">
    <citation type="submission" date="2015-01" db="EMBL/GenBank/DDBJ databases">
        <title>The Genome Sequence of Exophiala spinifera CBS89968.</title>
        <authorList>
            <consortium name="The Broad Institute Genomics Platform"/>
            <person name="Cuomo C."/>
            <person name="de Hoog S."/>
            <person name="Gorbushina A."/>
            <person name="Stielow B."/>
            <person name="Teixiera M."/>
            <person name="Abouelleil A."/>
            <person name="Chapman S.B."/>
            <person name="Priest M."/>
            <person name="Young S.K."/>
            <person name="Wortman J."/>
            <person name="Nusbaum C."/>
            <person name="Birren B."/>
        </authorList>
    </citation>
    <scope>NUCLEOTIDE SEQUENCE [LARGE SCALE GENOMIC DNA]</scope>
    <source>
        <strain evidence="6 7">CBS 89968</strain>
    </source>
</reference>
<dbReference type="CDD" id="cd07730">
    <property type="entry name" value="metallo-hydrolase-like_MBL-fold"/>
    <property type="match status" value="1"/>
</dbReference>
<evidence type="ECO:0000313" key="7">
    <source>
        <dbReference type="Proteomes" id="UP000053328"/>
    </source>
</evidence>
<keyword evidence="7" id="KW-1185">Reference proteome</keyword>
<sequence length="388" mass="43117">MGQPGHVNIPPSPHTCQLSIINTTCDICVPPPWLVEPPIEGYEWMNLPTYSFHIKHASSGTELLFDLGGRKDWENFVPNLANLIREQMRGLRVQKDVIDILPDGGVDINNVQAVVFSHHHWDHVGAPGNLPKCVRLVVGPGFRDAFLPGYPTKPDSEFHEADFEGRDVVEVAFTDDLKIGKFQAHDYFGDGSFYILNVPGHAIGHVSGLVRTTPDTFVFLGGDVCHQAGVFRPTKSIPLPDQIPDEAVLDQRIPRPCLCTGFLSSHPDQANGRTTPFLKIPTAAGSWYREPEVARQSAQGVEEFDADPNVLVVIAHDPTSLEVFDFFPKASMNDWQKKGWKRAAHWGFLSELPYNGKTVRPTLVDGLYDKEGRKLRGLDVNEPLAVYT</sequence>